<dbReference type="Gene3D" id="3.40.50.1820">
    <property type="entry name" value="alpha/beta hydrolase"/>
    <property type="match status" value="1"/>
</dbReference>
<gene>
    <name evidence="4" type="ORF">LTR16_004905</name>
</gene>
<dbReference type="InterPro" id="IPR029058">
    <property type="entry name" value="AB_hydrolase_fold"/>
</dbReference>
<dbReference type="PANTHER" id="PTHR46118">
    <property type="entry name" value="PROTEIN ABHD11"/>
    <property type="match status" value="1"/>
</dbReference>
<comment type="caution">
    <text evidence="4">The sequence shown here is derived from an EMBL/GenBank/DDBJ whole genome shotgun (WGS) entry which is preliminary data.</text>
</comment>
<evidence type="ECO:0000313" key="5">
    <source>
        <dbReference type="Proteomes" id="UP001357485"/>
    </source>
</evidence>
<evidence type="ECO:0000259" key="3">
    <source>
        <dbReference type="Pfam" id="PF00561"/>
    </source>
</evidence>
<accession>A0ABR0LYE0</accession>
<name>A0ABR0LYE0_9PEZI</name>
<reference evidence="4 5" key="1">
    <citation type="submission" date="2023-08" db="EMBL/GenBank/DDBJ databases">
        <title>Black Yeasts Isolated from many extreme environments.</title>
        <authorList>
            <person name="Coleine C."/>
            <person name="Stajich J.E."/>
            <person name="Selbmann L."/>
        </authorList>
    </citation>
    <scope>NUCLEOTIDE SEQUENCE [LARGE SCALE GENOMIC DNA]</scope>
    <source>
        <strain evidence="4 5">CCFEE 536</strain>
    </source>
</reference>
<keyword evidence="2" id="KW-0378">Hydrolase</keyword>
<keyword evidence="5" id="KW-1185">Reference proteome</keyword>
<dbReference type="EMBL" id="JAVRRA010008925">
    <property type="protein sequence ID" value="KAK5254185.1"/>
    <property type="molecule type" value="Genomic_DNA"/>
</dbReference>
<sequence length="158" mass="17514">MLASIARIRLRQTSPHQLHRSFSSSPVSNYVKLAYDLHKPAKDTDEASTRNAPVIFIHGLFGSKKNNRSMTIPPILLRKPRIATLLTHVQDLRNHGDSAHDSRHDYTALAEDVEGFIDEHGLEKPTLIGHSMGAKMAMTVALRSPHKIANLVSIDNAP</sequence>
<dbReference type="PANTHER" id="PTHR46118:SF4">
    <property type="entry name" value="PROTEIN ABHD11"/>
    <property type="match status" value="1"/>
</dbReference>
<dbReference type="SUPFAM" id="SSF53474">
    <property type="entry name" value="alpha/beta-Hydrolases"/>
    <property type="match status" value="1"/>
</dbReference>
<dbReference type="InterPro" id="IPR000073">
    <property type="entry name" value="AB_hydrolase_1"/>
</dbReference>
<evidence type="ECO:0000313" key="4">
    <source>
        <dbReference type="EMBL" id="KAK5254185.1"/>
    </source>
</evidence>
<dbReference type="Proteomes" id="UP001357485">
    <property type="component" value="Unassembled WGS sequence"/>
</dbReference>
<proteinExistence type="inferred from homology"/>
<evidence type="ECO:0000256" key="1">
    <source>
        <dbReference type="ARBA" id="ARBA00008645"/>
    </source>
</evidence>
<organism evidence="4 5">
    <name type="scientific">Cryomyces antarcticus</name>
    <dbReference type="NCBI Taxonomy" id="329879"/>
    <lineage>
        <taxon>Eukaryota</taxon>
        <taxon>Fungi</taxon>
        <taxon>Dikarya</taxon>
        <taxon>Ascomycota</taxon>
        <taxon>Pezizomycotina</taxon>
        <taxon>Dothideomycetes</taxon>
        <taxon>Dothideomycetes incertae sedis</taxon>
        <taxon>Cryomyces</taxon>
    </lineage>
</organism>
<evidence type="ECO:0000256" key="2">
    <source>
        <dbReference type="ARBA" id="ARBA00022801"/>
    </source>
</evidence>
<feature type="domain" description="AB hydrolase-1" evidence="3">
    <location>
        <begin position="53"/>
        <end position="156"/>
    </location>
</feature>
<feature type="non-terminal residue" evidence="4">
    <location>
        <position position="158"/>
    </location>
</feature>
<comment type="similarity">
    <text evidence="1">Belongs to the AB hydrolase superfamily.</text>
</comment>
<protein>
    <recommendedName>
        <fullName evidence="3">AB hydrolase-1 domain-containing protein</fullName>
    </recommendedName>
</protein>
<dbReference type="Pfam" id="PF00561">
    <property type="entry name" value="Abhydrolase_1"/>
    <property type="match status" value="1"/>
</dbReference>